<dbReference type="Gene3D" id="3.30.360.10">
    <property type="entry name" value="Dihydrodipicolinate Reductase, domain 2"/>
    <property type="match status" value="1"/>
</dbReference>
<dbReference type="SUPFAM" id="SSF51735">
    <property type="entry name" value="NAD(P)-binding Rossmann-fold domains"/>
    <property type="match status" value="1"/>
</dbReference>
<dbReference type="Pfam" id="PF01408">
    <property type="entry name" value="GFO_IDH_MocA"/>
    <property type="match status" value="1"/>
</dbReference>
<dbReference type="GO" id="GO:0000166">
    <property type="term" value="F:nucleotide binding"/>
    <property type="evidence" value="ECO:0007669"/>
    <property type="project" value="InterPro"/>
</dbReference>
<dbReference type="SUPFAM" id="SSF55347">
    <property type="entry name" value="Glyceraldehyde-3-phosphate dehydrogenase-like, C-terminal domain"/>
    <property type="match status" value="1"/>
</dbReference>
<evidence type="ECO:0000313" key="4">
    <source>
        <dbReference type="Proteomes" id="UP001383192"/>
    </source>
</evidence>
<name>A0AAW0C1I4_9AGAR</name>
<dbReference type="Pfam" id="PF22685">
    <property type="entry name" value="Gal80p_C-like"/>
    <property type="match status" value="1"/>
</dbReference>
<reference evidence="3 4" key="1">
    <citation type="submission" date="2024-01" db="EMBL/GenBank/DDBJ databases">
        <title>A draft genome for a cacao thread blight-causing isolate of Paramarasmius palmivorus.</title>
        <authorList>
            <person name="Baruah I.K."/>
            <person name="Bukari Y."/>
            <person name="Amoako-Attah I."/>
            <person name="Meinhardt L.W."/>
            <person name="Bailey B.A."/>
            <person name="Cohen S.P."/>
        </authorList>
    </citation>
    <scope>NUCLEOTIDE SEQUENCE [LARGE SCALE GENOMIC DNA]</scope>
    <source>
        <strain evidence="3 4">GH-12</strain>
    </source>
</reference>
<keyword evidence="4" id="KW-1185">Reference proteome</keyword>
<dbReference type="AlphaFoldDB" id="A0AAW0C1I4"/>
<accession>A0AAW0C1I4</accession>
<dbReference type="InterPro" id="IPR051317">
    <property type="entry name" value="Gfo/Idh/MocA_oxidoreduct"/>
</dbReference>
<evidence type="ECO:0000259" key="1">
    <source>
        <dbReference type="Pfam" id="PF01408"/>
    </source>
</evidence>
<dbReference type="InterPro" id="IPR055080">
    <property type="entry name" value="Gal80p-like_C"/>
</dbReference>
<feature type="domain" description="Gal80p-like C-terminal" evidence="2">
    <location>
        <begin position="213"/>
        <end position="325"/>
    </location>
</feature>
<dbReference type="Gene3D" id="3.40.50.720">
    <property type="entry name" value="NAD(P)-binding Rossmann-like Domain"/>
    <property type="match status" value="1"/>
</dbReference>
<organism evidence="3 4">
    <name type="scientific">Paramarasmius palmivorus</name>
    <dbReference type="NCBI Taxonomy" id="297713"/>
    <lineage>
        <taxon>Eukaryota</taxon>
        <taxon>Fungi</taxon>
        <taxon>Dikarya</taxon>
        <taxon>Basidiomycota</taxon>
        <taxon>Agaricomycotina</taxon>
        <taxon>Agaricomycetes</taxon>
        <taxon>Agaricomycetidae</taxon>
        <taxon>Agaricales</taxon>
        <taxon>Marasmiineae</taxon>
        <taxon>Marasmiaceae</taxon>
        <taxon>Paramarasmius</taxon>
    </lineage>
</organism>
<comment type="caution">
    <text evidence="3">The sequence shown here is derived from an EMBL/GenBank/DDBJ whole genome shotgun (WGS) entry which is preliminary data.</text>
</comment>
<dbReference type="PANTHER" id="PTHR43708:SF1">
    <property type="entry name" value="GALACTOSE_LACTOSE METABOLISM REGULATORY PROTEIN GAL80"/>
    <property type="match status" value="1"/>
</dbReference>
<evidence type="ECO:0000259" key="2">
    <source>
        <dbReference type="Pfam" id="PF22685"/>
    </source>
</evidence>
<dbReference type="Proteomes" id="UP001383192">
    <property type="component" value="Unassembled WGS sequence"/>
</dbReference>
<proteinExistence type="predicted"/>
<feature type="domain" description="Gfo/Idh/MocA-like oxidoreductase N-terminal" evidence="1">
    <location>
        <begin position="5"/>
        <end position="135"/>
    </location>
</feature>
<sequence>MSPIRLGFVGLSATGWASYTLVPPLLEEPLSSKYTLTAVSTTNPTSASACAEKYSKLTSAPVKAYHGSTEQIANDPNVDMVAVSVRTPAHVDAALPVLRAKKSLFVEWPAGMHLAGTNELAETAKKNGVRTLVGFQTRQAAYVKKASTCFQEGRPWVDLGSRSKRFLTQEFWVESSRHLWYVYGLSNASALAEHCDQIASLYFPGGRGPTGYEPYRYIYDVSNGTTMVDIDAGHITDMFHYLFGPIATVTAHLANQYPAVQLVDFSGKAVGEPIPQDDIHHVVFGGQFGNTDATALSVDIRNVLTEHGTGLFWVIDGERGTIKLRADGMKGQTFMKAQPEVWLNGEKLEVEMDTEAQRSARSWSKFADGAEGEYPTLEDAVRAKRVVDAIFTSSREGRKVNLS</sequence>
<dbReference type="InterPro" id="IPR000683">
    <property type="entry name" value="Gfo/Idh/MocA-like_OxRdtase_N"/>
</dbReference>
<dbReference type="InterPro" id="IPR036291">
    <property type="entry name" value="NAD(P)-bd_dom_sf"/>
</dbReference>
<protein>
    <submittedName>
        <fullName evidence="3">Transcription regulator gal80</fullName>
    </submittedName>
</protein>
<evidence type="ECO:0000313" key="3">
    <source>
        <dbReference type="EMBL" id="KAK7032605.1"/>
    </source>
</evidence>
<dbReference type="PANTHER" id="PTHR43708">
    <property type="entry name" value="CONSERVED EXPRESSED OXIDOREDUCTASE (EUROFUNG)"/>
    <property type="match status" value="1"/>
</dbReference>
<dbReference type="EMBL" id="JAYKXP010000062">
    <property type="protein sequence ID" value="KAK7032605.1"/>
    <property type="molecule type" value="Genomic_DNA"/>
</dbReference>
<gene>
    <name evidence="3" type="primary">GAL80_8</name>
    <name evidence="3" type="ORF">VNI00_012868</name>
</gene>